<evidence type="ECO:0000313" key="2">
    <source>
        <dbReference type="EMBL" id="ABB23964.1"/>
    </source>
</evidence>
<reference evidence="3" key="1">
    <citation type="submission" date="2005-08" db="EMBL/GenBank/DDBJ databases">
        <title>Complete sequence of Pelodictyon luteolum DSM 273.</title>
        <authorList>
            <consortium name="US DOE Joint Genome Institute"/>
            <person name="Copeland A."/>
            <person name="Lucas S."/>
            <person name="Lapidus A."/>
            <person name="Barry K."/>
            <person name="Detter J.C."/>
            <person name="Glavina T."/>
            <person name="Hammon N."/>
            <person name="Israni S."/>
            <person name="Pitluck S."/>
            <person name="Bryant D."/>
            <person name="Schmutz J."/>
            <person name="Larimer F."/>
            <person name="Land M."/>
            <person name="Kyrpides N."/>
            <person name="Ivanova N."/>
            <person name="Richardson P."/>
        </authorList>
    </citation>
    <scope>NUCLEOTIDE SEQUENCE [LARGE SCALE GENOMIC DNA]</scope>
    <source>
        <strain evidence="3">DSM 273 / BCRC 81028 / 2530</strain>
    </source>
</reference>
<evidence type="ECO:0000313" key="3">
    <source>
        <dbReference type="Proteomes" id="UP000002709"/>
    </source>
</evidence>
<keyword evidence="1" id="KW-0732">Signal</keyword>
<accession>Q3B3W7</accession>
<dbReference type="OrthoDB" id="595139at2"/>
<dbReference type="KEGG" id="plt:Plut_1102"/>
<feature type="signal peptide" evidence="1">
    <location>
        <begin position="1"/>
        <end position="28"/>
    </location>
</feature>
<sequence length="203" mass="21065">MTTKSTLARVILCAALLAAGALPQTAYADRGESGESVSGTTNLKVVMPEYIVLHYYSDIQLSFTAASSAESDGTLSPLTASWTTATEGGEVFDANITSAAEAGDATRAITLKNVWSIAGLSPSGEARVSITGTDLEKDDSSSKIDTEDWKVAVGSNAGKSIETDLRGISGKQTKGDVKMTLNFANTTESGEHDGSFTITAITI</sequence>
<dbReference type="AlphaFoldDB" id="Q3B3W7"/>
<feature type="chain" id="PRO_5004224038" description="WxL domain-containing protein" evidence="1">
    <location>
        <begin position="29"/>
        <end position="203"/>
    </location>
</feature>
<dbReference type="EMBL" id="CP000096">
    <property type="protein sequence ID" value="ABB23964.1"/>
    <property type="molecule type" value="Genomic_DNA"/>
</dbReference>
<gene>
    <name evidence="2" type="ordered locus">Plut_1102</name>
</gene>
<protein>
    <recommendedName>
        <fullName evidence="4">WxL domain-containing protein</fullName>
    </recommendedName>
</protein>
<evidence type="ECO:0008006" key="4">
    <source>
        <dbReference type="Google" id="ProtNLM"/>
    </source>
</evidence>
<proteinExistence type="predicted"/>
<keyword evidence="3" id="KW-1185">Reference proteome</keyword>
<dbReference type="RefSeq" id="WP_011357836.1">
    <property type="nucleotide sequence ID" value="NC_007512.1"/>
</dbReference>
<name>Q3B3W7_CHLL3</name>
<dbReference type="STRING" id="319225.Plut_1102"/>
<dbReference type="Proteomes" id="UP000002709">
    <property type="component" value="Chromosome"/>
</dbReference>
<dbReference type="HOGENOM" id="CLU_1297958_0_0_10"/>
<evidence type="ECO:0000256" key="1">
    <source>
        <dbReference type="SAM" id="SignalP"/>
    </source>
</evidence>
<organism evidence="2 3">
    <name type="scientific">Chlorobium luteolum (strain DSM 273 / BCRC 81028 / 2530)</name>
    <name type="common">Pelodictyon luteolum</name>
    <dbReference type="NCBI Taxonomy" id="319225"/>
    <lineage>
        <taxon>Bacteria</taxon>
        <taxon>Pseudomonadati</taxon>
        <taxon>Chlorobiota</taxon>
        <taxon>Chlorobiia</taxon>
        <taxon>Chlorobiales</taxon>
        <taxon>Chlorobiaceae</taxon>
        <taxon>Chlorobium/Pelodictyon group</taxon>
        <taxon>Pelodictyon</taxon>
    </lineage>
</organism>